<proteinExistence type="predicted"/>
<reference evidence="1" key="1">
    <citation type="submission" date="2013-11" db="EMBL/GenBank/DDBJ databases">
        <title>The Genome Sequence of Phytophthora parasitica CJ02B3.</title>
        <authorList>
            <consortium name="The Broad Institute Genomics Platform"/>
            <person name="Russ C."/>
            <person name="Tyler B."/>
            <person name="Panabieres F."/>
            <person name="Shan W."/>
            <person name="Tripathy S."/>
            <person name="Grunwald N."/>
            <person name="Machado M."/>
            <person name="Johnson C.S."/>
            <person name="Arredondo F."/>
            <person name="Hong C."/>
            <person name="Coffey M."/>
            <person name="Young S.K."/>
            <person name="Zeng Q."/>
            <person name="Gargeya S."/>
            <person name="Fitzgerald M."/>
            <person name="Abouelleil A."/>
            <person name="Alvarado L."/>
            <person name="Chapman S.B."/>
            <person name="Gainer-Dewar J."/>
            <person name="Goldberg J."/>
            <person name="Griggs A."/>
            <person name="Gujja S."/>
            <person name="Hansen M."/>
            <person name="Howarth C."/>
            <person name="Imamovic A."/>
            <person name="Ireland A."/>
            <person name="Larimer J."/>
            <person name="McCowan C."/>
            <person name="Murphy C."/>
            <person name="Pearson M."/>
            <person name="Poon T.W."/>
            <person name="Priest M."/>
            <person name="Roberts A."/>
            <person name="Saif S."/>
            <person name="Shea T."/>
            <person name="Sykes S."/>
            <person name="Wortman J."/>
            <person name="Nusbaum C."/>
            <person name="Birren B."/>
        </authorList>
    </citation>
    <scope>NUCLEOTIDE SEQUENCE [LARGE SCALE GENOMIC DNA]</scope>
    <source>
        <strain evidence="1">CJ02B3</strain>
    </source>
</reference>
<organism evidence="1">
    <name type="scientific">Phytophthora nicotianae</name>
    <name type="common">Potato buckeye rot agent</name>
    <name type="synonym">Phytophthora parasitica</name>
    <dbReference type="NCBI Taxonomy" id="4792"/>
    <lineage>
        <taxon>Eukaryota</taxon>
        <taxon>Sar</taxon>
        <taxon>Stramenopiles</taxon>
        <taxon>Oomycota</taxon>
        <taxon>Peronosporomycetes</taxon>
        <taxon>Peronosporales</taxon>
        <taxon>Peronosporaceae</taxon>
        <taxon>Phytophthora</taxon>
    </lineage>
</organism>
<name>W2H6T0_PHYNI</name>
<accession>W2H6T0</accession>
<sequence length="72" mass="8307">MSSMSWLGGNETIFEELPITKKKNLKHEGFKEAIPKPDMTKFSQSNVKAFTHETKLTETRGEKFNLTPLFLF</sequence>
<protein>
    <submittedName>
        <fullName evidence="1">Uncharacterized protein</fullName>
    </submittedName>
</protein>
<dbReference type="Proteomes" id="UP000053236">
    <property type="component" value="Unassembled WGS sequence"/>
</dbReference>
<gene>
    <name evidence="1" type="ORF">L915_05902</name>
</gene>
<evidence type="ECO:0000313" key="1">
    <source>
        <dbReference type="EMBL" id="ETK90310.1"/>
    </source>
</evidence>
<dbReference type="EMBL" id="KI685551">
    <property type="protein sequence ID" value="ETK90310.1"/>
    <property type="molecule type" value="Genomic_DNA"/>
</dbReference>
<dbReference type="AlphaFoldDB" id="W2H6T0"/>